<dbReference type="PANTHER" id="PTHR13510">
    <property type="entry name" value="FYVE-FINGER-CONTAINING RAB5 EFFECTOR PROTEIN RABENOSYN-5-RELATED"/>
    <property type="match status" value="1"/>
</dbReference>
<dbReference type="OrthoDB" id="103893at2759"/>
<dbReference type="EMBL" id="SPLM01000001">
    <property type="protein sequence ID" value="TMW69803.1"/>
    <property type="molecule type" value="Genomic_DNA"/>
</dbReference>
<protein>
    <recommendedName>
        <fullName evidence="4">FYVE-type domain-containing protein</fullName>
    </recommendedName>
</protein>
<gene>
    <name evidence="2" type="ORF">Poli38472_001959</name>
</gene>
<dbReference type="Gene3D" id="3.30.40.10">
    <property type="entry name" value="Zinc/RING finger domain, C3HC4 (zinc finger)"/>
    <property type="match status" value="1"/>
</dbReference>
<keyword evidence="3" id="KW-1185">Reference proteome</keyword>
<accession>A0A8K1CX14</accession>
<organism evidence="2 3">
    <name type="scientific">Pythium oligandrum</name>
    <name type="common">Mycoparasitic fungus</name>
    <dbReference type="NCBI Taxonomy" id="41045"/>
    <lineage>
        <taxon>Eukaryota</taxon>
        <taxon>Sar</taxon>
        <taxon>Stramenopiles</taxon>
        <taxon>Oomycota</taxon>
        <taxon>Peronosporomycetes</taxon>
        <taxon>Pythiales</taxon>
        <taxon>Pythiaceae</taxon>
        <taxon>Pythium</taxon>
    </lineage>
</organism>
<dbReference type="Gene3D" id="3.30.530.20">
    <property type="match status" value="1"/>
</dbReference>
<name>A0A8K1CX14_PYTOL</name>
<dbReference type="SUPFAM" id="SSF55961">
    <property type="entry name" value="Bet v1-like"/>
    <property type="match status" value="1"/>
</dbReference>
<dbReference type="SUPFAM" id="SSF57903">
    <property type="entry name" value="FYVE/PHD zinc finger"/>
    <property type="match status" value="1"/>
</dbReference>
<evidence type="ECO:0008006" key="4">
    <source>
        <dbReference type="Google" id="ProtNLM"/>
    </source>
</evidence>
<evidence type="ECO:0000313" key="2">
    <source>
        <dbReference type="EMBL" id="TMW69803.1"/>
    </source>
</evidence>
<dbReference type="PANTHER" id="PTHR13510:SF44">
    <property type="entry name" value="RABENOSYN-5"/>
    <property type="match status" value="1"/>
</dbReference>
<dbReference type="InterPro" id="IPR013083">
    <property type="entry name" value="Znf_RING/FYVE/PHD"/>
</dbReference>
<dbReference type="InterPro" id="IPR011011">
    <property type="entry name" value="Znf_FYVE_PHD"/>
</dbReference>
<dbReference type="CDD" id="cd00065">
    <property type="entry name" value="FYVE_like_SF"/>
    <property type="match status" value="1"/>
</dbReference>
<feature type="compositionally biased region" description="Polar residues" evidence="1">
    <location>
        <begin position="445"/>
        <end position="461"/>
    </location>
</feature>
<proteinExistence type="predicted"/>
<comment type="caution">
    <text evidence="2">The sequence shown here is derived from an EMBL/GenBank/DDBJ whole genome shotgun (WGS) entry which is preliminary data.</text>
</comment>
<evidence type="ECO:0000313" key="3">
    <source>
        <dbReference type="Proteomes" id="UP000794436"/>
    </source>
</evidence>
<dbReference type="AlphaFoldDB" id="A0A8K1CX14"/>
<feature type="region of interest" description="Disordered" evidence="1">
    <location>
        <begin position="383"/>
        <end position="416"/>
    </location>
</feature>
<dbReference type="InterPro" id="IPR023393">
    <property type="entry name" value="START-like_dom_sf"/>
</dbReference>
<feature type="compositionally biased region" description="Polar residues" evidence="1">
    <location>
        <begin position="391"/>
        <end position="410"/>
    </location>
</feature>
<evidence type="ECO:0000256" key="1">
    <source>
        <dbReference type="SAM" id="MobiDB-lite"/>
    </source>
</evidence>
<reference evidence="2" key="1">
    <citation type="submission" date="2019-03" db="EMBL/GenBank/DDBJ databases">
        <title>Long read genome sequence of the mycoparasitic Pythium oligandrum ATCC 38472 isolated from sugarbeet rhizosphere.</title>
        <authorList>
            <person name="Gaulin E."/>
        </authorList>
    </citation>
    <scope>NUCLEOTIDE SEQUENCE</scope>
    <source>
        <strain evidence="2">ATCC 38472_TT</strain>
    </source>
</reference>
<dbReference type="Proteomes" id="UP000794436">
    <property type="component" value="Unassembled WGS sequence"/>
</dbReference>
<sequence>MKFPLPRNPFPPLDLSPEYLHQIQLLTQALLDQTVAEYEQHVHVNNRVVDKTKWKHIKTRENLHVYRAVGDHSDDHHMMVAEQLMDASSSNAMPTSRMNVKGGNRLMGVGTVVGNLPDLLYCCVSRTEDEMQIRTSYVPDECVDWRVLYTLPRGATEDNPFQNHTIKYHVKAAPGASSMFVRPRDFILLDCVGEMNLASGERVAYCIYHSVDVPGCGAVDGLVRGQFSCTYILRSLPGNSVEVYMRCISELGGNINDTIAAISIANAVISIWKMPWGGQNKKLAWMLKQRKKGAKQGAKTEKTDRCPLCTKSFSIVRSSATCELCRDQVCSSCITTRKISYVRPARELMQIPTDFCKSCITQCSLLDANEVARQEFIPANRTVSSSISSSTVGRESGQSNRPYTHSSTESEGWGVTPVSRVDLDSVRIETVNEWEKTPANPHGSVYSSQSSMDGSALSHPSPSVGDPHKMQLLIQMNQLRLAAEQTYQITKDNERAIQSSVHSTD</sequence>
<dbReference type="InterPro" id="IPR052727">
    <property type="entry name" value="Rab4/Rab5_effector"/>
</dbReference>
<feature type="region of interest" description="Disordered" evidence="1">
    <location>
        <begin position="432"/>
        <end position="466"/>
    </location>
</feature>